<gene>
    <name evidence="2" type="ORF">PAXRUDRAFT_668619</name>
</gene>
<evidence type="ECO:0000313" key="3">
    <source>
        <dbReference type="Proteomes" id="UP000054538"/>
    </source>
</evidence>
<evidence type="ECO:0000256" key="1">
    <source>
        <dbReference type="SAM" id="MobiDB-lite"/>
    </source>
</evidence>
<protein>
    <submittedName>
        <fullName evidence="2">Unplaced genomic scaffold scaffold_663, whole genome shotgun sequence</fullName>
    </submittedName>
</protein>
<keyword evidence="3" id="KW-1185">Reference proteome</keyword>
<proteinExistence type="predicted"/>
<reference evidence="2 3" key="1">
    <citation type="submission" date="2014-04" db="EMBL/GenBank/DDBJ databases">
        <authorList>
            <consortium name="DOE Joint Genome Institute"/>
            <person name="Kuo A."/>
            <person name="Kohler A."/>
            <person name="Jargeat P."/>
            <person name="Nagy L.G."/>
            <person name="Floudas D."/>
            <person name="Copeland A."/>
            <person name="Barry K.W."/>
            <person name="Cichocki N."/>
            <person name="Veneault-Fourrey C."/>
            <person name="LaButti K."/>
            <person name="Lindquist E.A."/>
            <person name="Lipzen A."/>
            <person name="Lundell T."/>
            <person name="Morin E."/>
            <person name="Murat C."/>
            <person name="Sun H."/>
            <person name="Tunlid A."/>
            <person name="Henrissat B."/>
            <person name="Grigoriev I.V."/>
            <person name="Hibbett D.S."/>
            <person name="Martin F."/>
            <person name="Nordberg H.P."/>
            <person name="Cantor M.N."/>
            <person name="Hua S.X."/>
        </authorList>
    </citation>
    <scope>NUCLEOTIDE SEQUENCE [LARGE SCALE GENOMIC DNA]</scope>
    <source>
        <strain evidence="2 3">Ve08.2h10</strain>
    </source>
</reference>
<dbReference type="OrthoDB" id="10294169at2759"/>
<sequence length="95" mass="10308">MTGSTQVTGGRATPRTSLRGRVPWHPGIGHPLRAWFEPIELFSHSGNNEGTGHGRLVESHGVRWCMHSGSVMVSVMQNTGLVLMGSGPMSKEERD</sequence>
<name>A0A0D0DI91_9AGAM</name>
<reference evidence="3" key="2">
    <citation type="submission" date="2015-01" db="EMBL/GenBank/DDBJ databases">
        <title>Evolutionary Origins and Diversification of the Mycorrhizal Mutualists.</title>
        <authorList>
            <consortium name="DOE Joint Genome Institute"/>
            <consortium name="Mycorrhizal Genomics Consortium"/>
            <person name="Kohler A."/>
            <person name="Kuo A."/>
            <person name="Nagy L.G."/>
            <person name="Floudas D."/>
            <person name="Copeland A."/>
            <person name="Barry K.W."/>
            <person name="Cichocki N."/>
            <person name="Veneault-Fourrey C."/>
            <person name="LaButti K."/>
            <person name="Lindquist E.A."/>
            <person name="Lipzen A."/>
            <person name="Lundell T."/>
            <person name="Morin E."/>
            <person name="Murat C."/>
            <person name="Riley R."/>
            <person name="Ohm R."/>
            <person name="Sun H."/>
            <person name="Tunlid A."/>
            <person name="Henrissat B."/>
            <person name="Grigoriev I.V."/>
            <person name="Hibbett D.S."/>
            <person name="Martin F."/>
        </authorList>
    </citation>
    <scope>NUCLEOTIDE SEQUENCE [LARGE SCALE GENOMIC DNA]</scope>
    <source>
        <strain evidence="3">Ve08.2h10</strain>
    </source>
</reference>
<dbReference type="HOGENOM" id="CLU_2373427_0_0_1"/>
<dbReference type="InParanoid" id="A0A0D0DI91"/>
<dbReference type="EMBL" id="KN825485">
    <property type="protein sequence ID" value="KIK90688.1"/>
    <property type="molecule type" value="Genomic_DNA"/>
</dbReference>
<organism evidence="2 3">
    <name type="scientific">Paxillus rubicundulus Ve08.2h10</name>
    <dbReference type="NCBI Taxonomy" id="930991"/>
    <lineage>
        <taxon>Eukaryota</taxon>
        <taxon>Fungi</taxon>
        <taxon>Dikarya</taxon>
        <taxon>Basidiomycota</taxon>
        <taxon>Agaricomycotina</taxon>
        <taxon>Agaricomycetes</taxon>
        <taxon>Agaricomycetidae</taxon>
        <taxon>Boletales</taxon>
        <taxon>Paxilineae</taxon>
        <taxon>Paxillaceae</taxon>
        <taxon>Paxillus</taxon>
    </lineage>
</organism>
<evidence type="ECO:0000313" key="2">
    <source>
        <dbReference type="EMBL" id="KIK90688.1"/>
    </source>
</evidence>
<dbReference type="AlphaFoldDB" id="A0A0D0DI91"/>
<dbReference type="Proteomes" id="UP000054538">
    <property type="component" value="Unassembled WGS sequence"/>
</dbReference>
<feature type="region of interest" description="Disordered" evidence="1">
    <location>
        <begin position="1"/>
        <end position="24"/>
    </location>
</feature>
<accession>A0A0D0DI91</accession>